<dbReference type="PRINTS" id="PR00722">
    <property type="entry name" value="CHYMOTRYPSIN"/>
</dbReference>
<dbReference type="AlphaFoldDB" id="A0A8D2P6D5"/>
<evidence type="ECO:0000256" key="3">
    <source>
        <dbReference type="ARBA" id="ARBA00023157"/>
    </source>
</evidence>
<keyword evidence="3" id="KW-1015">Disulfide bond</keyword>
<keyword evidence="2" id="KW-0865">Zymogen</keyword>
<dbReference type="SMART" id="SM00020">
    <property type="entry name" value="Tryp_SPc"/>
    <property type="match status" value="1"/>
</dbReference>
<reference evidence="5" key="1">
    <citation type="submission" date="2025-08" db="UniProtKB">
        <authorList>
            <consortium name="Ensembl"/>
        </authorList>
    </citation>
    <scope>IDENTIFICATION</scope>
</reference>
<keyword evidence="6" id="KW-1185">Reference proteome</keyword>
<dbReference type="PROSITE" id="PS50240">
    <property type="entry name" value="TRYPSIN_DOM"/>
    <property type="match status" value="1"/>
</dbReference>
<dbReference type="GO" id="GO:0006508">
    <property type="term" value="P:proteolysis"/>
    <property type="evidence" value="ECO:0007669"/>
    <property type="project" value="InterPro"/>
</dbReference>
<dbReference type="Gene3D" id="2.40.10.10">
    <property type="entry name" value="Trypsin-like serine proteases"/>
    <property type="match status" value="2"/>
</dbReference>
<evidence type="ECO:0000313" key="5">
    <source>
        <dbReference type="Ensembl" id="ENSZLMP00000009629.1"/>
    </source>
</evidence>
<dbReference type="InterPro" id="IPR001254">
    <property type="entry name" value="Trypsin_dom"/>
</dbReference>
<dbReference type="CDD" id="cd00190">
    <property type="entry name" value="Tryp_SPc"/>
    <property type="match status" value="1"/>
</dbReference>
<accession>A0A8D2P6D5</accession>
<dbReference type="SUPFAM" id="SSF50494">
    <property type="entry name" value="Trypsin-like serine proteases"/>
    <property type="match status" value="1"/>
</dbReference>
<name>A0A8D2P6D5_ZOSLA</name>
<dbReference type="InterPro" id="IPR001314">
    <property type="entry name" value="Peptidase_S1A"/>
</dbReference>
<dbReference type="PROSITE" id="PS00135">
    <property type="entry name" value="TRYPSIN_SER"/>
    <property type="match status" value="1"/>
</dbReference>
<organism evidence="5 6">
    <name type="scientific">Zosterops lateralis melanops</name>
    <dbReference type="NCBI Taxonomy" id="1220523"/>
    <lineage>
        <taxon>Eukaryota</taxon>
        <taxon>Metazoa</taxon>
        <taxon>Chordata</taxon>
        <taxon>Craniata</taxon>
        <taxon>Vertebrata</taxon>
        <taxon>Euteleostomi</taxon>
        <taxon>Archelosauria</taxon>
        <taxon>Archosauria</taxon>
        <taxon>Dinosauria</taxon>
        <taxon>Saurischia</taxon>
        <taxon>Theropoda</taxon>
        <taxon>Coelurosauria</taxon>
        <taxon>Aves</taxon>
        <taxon>Neognathae</taxon>
        <taxon>Neoaves</taxon>
        <taxon>Telluraves</taxon>
        <taxon>Australaves</taxon>
        <taxon>Passeriformes</taxon>
        <taxon>Sylvioidea</taxon>
        <taxon>Zosteropidae</taxon>
        <taxon>Zosterops</taxon>
    </lineage>
</organism>
<dbReference type="GO" id="GO:0004252">
    <property type="term" value="F:serine-type endopeptidase activity"/>
    <property type="evidence" value="ECO:0007669"/>
    <property type="project" value="InterPro"/>
</dbReference>
<dbReference type="PANTHER" id="PTHR24271:SF81">
    <property type="entry name" value="GRANZYME B"/>
    <property type="match status" value="1"/>
</dbReference>
<sequence>MQIIGGQEVEPHSRLYVAYLEHLPPATCPGGLFLCPMQLLLVFPGRKLNITVILGAHNVHDREQSQQRIDVRQWVIHPEYSRVGFQNDIVLLKLQSKARINEDVQTTCIPLSKEHVREGAECEVAGWGQTSLTWNKTNVMREVELKVRMEEICQKEFKKYKPQPMICFGDDYSKKATYHGDSGGPLICNQKAHGIASYGPKGRLYPEVFTRVLYFEPWIHEQLRRFSLQNLPCSPSSD</sequence>
<reference evidence="5" key="2">
    <citation type="submission" date="2025-09" db="UniProtKB">
        <authorList>
            <consortium name="Ensembl"/>
        </authorList>
    </citation>
    <scope>IDENTIFICATION</scope>
</reference>
<proteinExistence type="predicted"/>
<evidence type="ECO:0000313" key="6">
    <source>
        <dbReference type="Proteomes" id="UP000694401"/>
    </source>
</evidence>
<dbReference type="InterPro" id="IPR043504">
    <property type="entry name" value="Peptidase_S1_PA_chymotrypsin"/>
</dbReference>
<dbReference type="Proteomes" id="UP000694401">
    <property type="component" value="Unassembled WGS sequence"/>
</dbReference>
<feature type="domain" description="Peptidase S1" evidence="4">
    <location>
        <begin position="3"/>
        <end position="224"/>
    </location>
</feature>
<evidence type="ECO:0000256" key="1">
    <source>
        <dbReference type="ARBA" id="ARBA00022729"/>
    </source>
</evidence>
<keyword evidence="1" id="KW-0732">Signal</keyword>
<dbReference type="InterPro" id="IPR009003">
    <property type="entry name" value="Peptidase_S1_PA"/>
</dbReference>
<dbReference type="InterPro" id="IPR033116">
    <property type="entry name" value="TRYPSIN_SER"/>
</dbReference>
<dbReference type="Ensembl" id="ENSZLMT00000009897.1">
    <property type="protein sequence ID" value="ENSZLMP00000009629.1"/>
    <property type="gene ID" value="ENSZLMG00000006761.1"/>
</dbReference>
<protein>
    <recommendedName>
        <fullName evidence="4">Peptidase S1 domain-containing protein</fullName>
    </recommendedName>
</protein>
<evidence type="ECO:0000256" key="2">
    <source>
        <dbReference type="ARBA" id="ARBA00023145"/>
    </source>
</evidence>
<dbReference type="PANTHER" id="PTHR24271">
    <property type="entry name" value="KALLIKREIN-RELATED"/>
    <property type="match status" value="1"/>
</dbReference>
<dbReference type="Pfam" id="PF00089">
    <property type="entry name" value="Trypsin"/>
    <property type="match status" value="1"/>
</dbReference>
<evidence type="ECO:0000259" key="4">
    <source>
        <dbReference type="PROSITE" id="PS50240"/>
    </source>
</evidence>